<keyword evidence="4" id="KW-1185">Reference proteome</keyword>
<proteinExistence type="predicted"/>
<feature type="transmembrane region" description="Helical" evidence="2">
    <location>
        <begin position="201"/>
        <end position="220"/>
    </location>
</feature>
<feature type="compositionally biased region" description="Acidic residues" evidence="1">
    <location>
        <begin position="144"/>
        <end position="153"/>
    </location>
</feature>
<dbReference type="EMBL" id="JBHSON010000057">
    <property type="protein sequence ID" value="MFC5750714.1"/>
    <property type="molecule type" value="Genomic_DNA"/>
</dbReference>
<evidence type="ECO:0000256" key="2">
    <source>
        <dbReference type="SAM" id="Phobius"/>
    </source>
</evidence>
<comment type="caution">
    <text evidence="3">The sequence shown here is derived from an EMBL/GenBank/DDBJ whole genome shotgun (WGS) entry which is preliminary data.</text>
</comment>
<evidence type="ECO:0000313" key="4">
    <source>
        <dbReference type="Proteomes" id="UP001596074"/>
    </source>
</evidence>
<name>A0ABW1A8W7_9ACTN</name>
<evidence type="ECO:0008006" key="5">
    <source>
        <dbReference type="Google" id="ProtNLM"/>
    </source>
</evidence>
<feature type="region of interest" description="Disordered" evidence="1">
    <location>
        <begin position="143"/>
        <end position="175"/>
    </location>
</feature>
<reference evidence="4" key="1">
    <citation type="journal article" date="2019" name="Int. J. Syst. Evol. Microbiol.">
        <title>The Global Catalogue of Microorganisms (GCM) 10K type strain sequencing project: providing services to taxonomists for standard genome sequencing and annotation.</title>
        <authorList>
            <consortium name="The Broad Institute Genomics Platform"/>
            <consortium name="The Broad Institute Genome Sequencing Center for Infectious Disease"/>
            <person name="Wu L."/>
            <person name="Ma J."/>
        </authorList>
    </citation>
    <scope>NUCLEOTIDE SEQUENCE [LARGE SCALE GENOMIC DNA]</scope>
    <source>
        <strain evidence="4">KCTC 42087</strain>
    </source>
</reference>
<feature type="transmembrane region" description="Helical" evidence="2">
    <location>
        <begin position="232"/>
        <end position="250"/>
    </location>
</feature>
<accession>A0ABW1A8W7</accession>
<evidence type="ECO:0000256" key="1">
    <source>
        <dbReference type="SAM" id="MobiDB-lite"/>
    </source>
</evidence>
<dbReference type="RefSeq" id="WP_378286470.1">
    <property type="nucleotide sequence ID" value="NZ_JBHSON010000057.1"/>
</dbReference>
<keyword evidence="2" id="KW-0472">Membrane</keyword>
<keyword evidence="2" id="KW-1133">Transmembrane helix</keyword>
<dbReference type="Proteomes" id="UP001596074">
    <property type="component" value="Unassembled WGS sequence"/>
</dbReference>
<protein>
    <recommendedName>
        <fullName evidence="5">DUF4190 domain-containing protein</fullName>
    </recommendedName>
</protein>
<sequence>MTTTEGTDVVGNINDKGGELHWAPNEGVVKVCDTAEDGNSAFVQVTGPNDLEFSFMAHQDGNCEERGIDGYDRAGDQVYRFIVCLVENGMDDPNGRKRFCRTARSNGDWQEDLETEAVQFPGQGPEDDDNGCDLLNGQAREVCEGDDDEEEPQESATPGPISPPSMSPSPSIDDLPSVTTFYRPNPGVAAPLERVRSGLNFFFWLAFIAAVTALGADMGVKHKRGEAGKHGKRLILLLIAGVVGGAGLAGDELVRVLQILPF</sequence>
<organism evidence="3 4">
    <name type="scientific">Actinomadura rugatobispora</name>
    <dbReference type="NCBI Taxonomy" id="1994"/>
    <lineage>
        <taxon>Bacteria</taxon>
        <taxon>Bacillati</taxon>
        <taxon>Actinomycetota</taxon>
        <taxon>Actinomycetes</taxon>
        <taxon>Streptosporangiales</taxon>
        <taxon>Thermomonosporaceae</taxon>
        <taxon>Actinomadura</taxon>
    </lineage>
</organism>
<evidence type="ECO:0000313" key="3">
    <source>
        <dbReference type="EMBL" id="MFC5750714.1"/>
    </source>
</evidence>
<gene>
    <name evidence="3" type="ORF">ACFPZN_34275</name>
</gene>
<keyword evidence="2" id="KW-0812">Transmembrane</keyword>